<comment type="catalytic activity">
    <reaction evidence="17 19">
        <text>alpha-ribazole + adenosylcob(III)inamide-GDP = adenosylcob(III)alamin + GMP + H(+)</text>
        <dbReference type="Rhea" id="RHEA:16049"/>
        <dbReference type="ChEBI" id="CHEBI:10329"/>
        <dbReference type="ChEBI" id="CHEBI:15378"/>
        <dbReference type="ChEBI" id="CHEBI:18408"/>
        <dbReference type="ChEBI" id="CHEBI:58115"/>
        <dbReference type="ChEBI" id="CHEBI:60487"/>
        <dbReference type="EC" id="2.7.8.26"/>
    </reaction>
</comment>
<gene>
    <name evidence="19 20" type="primary">cobS</name>
    <name evidence="20" type="ORF">NVS89_02455</name>
</gene>
<dbReference type="PANTHER" id="PTHR34148">
    <property type="entry name" value="ADENOSYLCOBINAMIDE-GDP RIBAZOLETRANSFERASE"/>
    <property type="match status" value="1"/>
</dbReference>
<keyword evidence="10 19" id="KW-0812">Transmembrane</keyword>
<evidence type="ECO:0000256" key="13">
    <source>
        <dbReference type="ARBA" id="ARBA00023136"/>
    </source>
</evidence>
<dbReference type="Proteomes" id="UP001151088">
    <property type="component" value="Unassembled WGS sequence"/>
</dbReference>
<keyword evidence="8 19" id="KW-0169">Cobalamin biosynthesis</keyword>
<dbReference type="EMBL" id="JANTHZ010000001">
    <property type="protein sequence ID" value="MCS0493942.1"/>
    <property type="molecule type" value="Genomic_DNA"/>
</dbReference>
<keyword evidence="9 19" id="KW-0808">Transferase</keyword>
<evidence type="ECO:0000256" key="11">
    <source>
        <dbReference type="ARBA" id="ARBA00022842"/>
    </source>
</evidence>
<dbReference type="EC" id="2.7.8.26" evidence="5 19"/>
<evidence type="ECO:0000256" key="10">
    <source>
        <dbReference type="ARBA" id="ARBA00022692"/>
    </source>
</evidence>
<proteinExistence type="inferred from homology"/>
<dbReference type="HAMAP" id="MF_00719">
    <property type="entry name" value="CobS"/>
    <property type="match status" value="1"/>
</dbReference>
<comment type="pathway">
    <text evidence="3 19">Cofactor biosynthesis; adenosylcobalamin biosynthesis; adenosylcobalamin from cob(II)yrinate a,c-diamide: step 7/7.</text>
</comment>
<evidence type="ECO:0000256" key="12">
    <source>
        <dbReference type="ARBA" id="ARBA00022989"/>
    </source>
</evidence>
<dbReference type="Pfam" id="PF02654">
    <property type="entry name" value="CobS"/>
    <property type="match status" value="1"/>
</dbReference>
<feature type="transmembrane region" description="Helical" evidence="19">
    <location>
        <begin position="188"/>
        <end position="205"/>
    </location>
</feature>
<name>A0A9X2T0S5_9HYPH</name>
<dbReference type="InterPro" id="IPR003805">
    <property type="entry name" value="CobS"/>
</dbReference>
<accession>A0A9X2T0S5</accession>
<evidence type="ECO:0000256" key="14">
    <source>
        <dbReference type="ARBA" id="ARBA00025228"/>
    </source>
</evidence>
<protein>
    <recommendedName>
        <fullName evidence="6 19">Adenosylcobinamide-GDP ribazoletransferase</fullName>
        <ecNumber evidence="5 19">2.7.8.26</ecNumber>
    </recommendedName>
    <alternativeName>
        <fullName evidence="16 19">Cobalamin synthase</fullName>
    </alternativeName>
    <alternativeName>
        <fullName evidence="15 19">Cobalamin-5'-phosphate synthase</fullName>
    </alternativeName>
</protein>
<dbReference type="RefSeq" id="WP_258730888.1">
    <property type="nucleotide sequence ID" value="NZ_JANTHZ010000001.1"/>
</dbReference>
<comment type="caution">
    <text evidence="20">The sequence shown here is derived from an EMBL/GenBank/DDBJ whole genome shotgun (WGS) entry which is preliminary data.</text>
</comment>
<evidence type="ECO:0000256" key="19">
    <source>
        <dbReference type="HAMAP-Rule" id="MF_00719"/>
    </source>
</evidence>
<evidence type="ECO:0000256" key="2">
    <source>
        <dbReference type="ARBA" id="ARBA00004651"/>
    </source>
</evidence>
<evidence type="ECO:0000256" key="17">
    <source>
        <dbReference type="ARBA" id="ARBA00048623"/>
    </source>
</evidence>
<keyword evidence="13 19" id="KW-0472">Membrane</keyword>
<dbReference type="PANTHER" id="PTHR34148:SF1">
    <property type="entry name" value="ADENOSYLCOBINAMIDE-GDP RIBAZOLETRANSFERASE"/>
    <property type="match status" value="1"/>
</dbReference>
<evidence type="ECO:0000256" key="15">
    <source>
        <dbReference type="ARBA" id="ARBA00032605"/>
    </source>
</evidence>
<comment type="function">
    <text evidence="14 19">Joins adenosylcobinamide-GDP and alpha-ribazole to generate adenosylcobalamin (Ado-cobalamin). Also synthesizes adenosylcobalamin 5'-phosphate from adenosylcobinamide-GDP and alpha-ribazole 5'-phosphate.</text>
</comment>
<comment type="similarity">
    <text evidence="4 19">Belongs to the CobS family.</text>
</comment>
<feature type="transmembrane region" description="Helical" evidence="19">
    <location>
        <begin position="243"/>
        <end position="263"/>
    </location>
</feature>
<evidence type="ECO:0000256" key="16">
    <source>
        <dbReference type="ARBA" id="ARBA00032853"/>
    </source>
</evidence>
<evidence type="ECO:0000256" key="3">
    <source>
        <dbReference type="ARBA" id="ARBA00004663"/>
    </source>
</evidence>
<dbReference type="GO" id="GO:0005886">
    <property type="term" value="C:plasma membrane"/>
    <property type="evidence" value="ECO:0007669"/>
    <property type="project" value="UniProtKB-SubCell"/>
</dbReference>
<evidence type="ECO:0000256" key="6">
    <source>
        <dbReference type="ARBA" id="ARBA00015850"/>
    </source>
</evidence>
<evidence type="ECO:0000256" key="8">
    <source>
        <dbReference type="ARBA" id="ARBA00022573"/>
    </source>
</evidence>
<comment type="cofactor">
    <cofactor evidence="1 19">
        <name>Mg(2+)</name>
        <dbReference type="ChEBI" id="CHEBI:18420"/>
    </cofactor>
</comment>
<comment type="catalytic activity">
    <reaction evidence="18 19">
        <text>alpha-ribazole 5'-phosphate + adenosylcob(III)inamide-GDP = adenosylcob(III)alamin 5'-phosphate + GMP + H(+)</text>
        <dbReference type="Rhea" id="RHEA:23560"/>
        <dbReference type="ChEBI" id="CHEBI:15378"/>
        <dbReference type="ChEBI" id="CHEBI:57918"/>
        <dbReference type="ChEBI" id="CHEBI:58115"/>
        <dbReference type="ChEBI" id="CHEBI:60487"/>
        <dbReference type="ChEBI" id="CHEBI:60493"/>
        <dbReference type="EC" id="2.7.8.26"/>
    </reaction>
</comment>
<keyword evidence="7 19" id="KW-1003">Cell membrane</keyword>
<sequence length="266" mass="26374">MPLPVLSDVPEALRFLTRLPVPGSGAAPAASDGPARPYMDRLAPAFPVAGAIIGLLGALVLAVGLAIHLGSWVSSVLAVAVMTAITGALHEDGLADTADGLGGNGIERRLEIMKDSRIGSFGVLALVLAMLLKVGALQGLSFASGLGAGAALVAAGALSRTAGPWMLAVLPPARASGLAAGVGRPSPAACRMAAAIGVVIAFAVTVPVFGLAAFVVALIFGIAAFFGIVRLARAQFGGQTGDIAGAAIVAVEIAFLTGLLIFARQL</sequence>
<evidence type="ECO:0000256" key="4">
    <source>
        <dbReference type="ARBA" id="ARBA00010561"/>
    </source>
</evidence>
<keyword evidence="12 19" id="KW-1133">Transmembrane helix</keyword>
<dbReference type="GO" id="GO:0009236">
    <property type="term" value="P:cobalamin biosynthetic process"/>
    <property type="evidence" value="ECO:0007669"/>
    <property type="project" value="UniProtKB-UniRule"/>
</dbReference>
<reference evidence="20" key="1">
    <citation type="submission" date="2022-08" db="EMBL/GenBank/DDBJ databases">
        <authorList>
            <person name="Li F."/>
        </authorList>
    </citation>
    <scope>NUCLEOTIDE SEQUENCE</scope>
    <source>
        <strain evidence="20">MQZ15Z-1</strain>
    </source>
</reference>
<evidence type="ECO:0000313" key="20">
    <source>
        <dbReference type="EMBL" id="MCS0493942.1"/>
    </source>
</evidence>
<evidence type="ECO:0000256" key="9">
    <source>
        <dbReference type="ARBA" id="ARBA00022679"/>
    </source>
</evidence>
<dbReference type="GO" id="GO:0051073">
    <property type="term" value="F:adenosylcobinamide-GDP ribazoletransferase activity"/>
    <property type="evidence" value="ECO:0007669"/>
    <property type="project" value="UniProtKB-UniRule"/>
</dbReference>
<evidence type="ECO:0000313" key="21">
    <source>
        <dbReference type="Proteomes" id="UP001151088"/>
    </source>
</evidence>
<organism evidence="20 21">
    <name type="scientific">Ancylobacter mangrovi</name>
    <dbReference type="NCBI Taxonomy" id="2972472"/>
    <lineage>
        <taxon>Bacteria</taxon>
        <taxon>Pseudomonadati</taxon>
        <taxon>Pseudomonadota</taxon>
        <taxon>Alphaproteobacteria</taxon>
        <taxon>Hyphomicrobiales</taxon>
        <taxon>Xanthobacteraceae</taxon>
        <taxon>Ancylobacter</taxon>
    </lineage>
</organism>
<evidence type="ECO:0000256" key="5">
    <source>
        <dbReference type="ARBA" id="ARBA00013200"/>
    </source>
</evidence>
<evidence type="ECO:0000256" key="7">
    <source>
        <dbReference type="ARBA" id="ARBA00022475"/>
    </source>
</evidence>
<dbReference type="NCBIfam" id="TIGR00317">
    <property type="entry name" value="cobS"/>
    <property type="match status" value="1"/>
</dbReference>
<comment type="subcellular location">
    <subcellularLocation>
        <location evidence="2 19">Cell membrane</location>
        <topology evidence="2 19">Multi-pass membrane protein</topology>
    </subcellularLocation>
</comment>
<evidence type="ECO:0000256" key="1">
    <source>
        <dbReference type="ARBA" id="ARBA00001946"/>
    </source>
</evidence>
<evidence type="ECO:0000256" key="18">
    <source>
        <dbReference type="ARBA" id="ARBA00049504"/>
    </source>
</evidence>
<keyword evidence="21" id="KW-1185">Reference proteome</keyword>
<feature type="transmembrane region" description="Helical" evidence="19">
    <location>
        <begin position="45"/>
        <end position="66"/>
    </location>
</feature>
<feature type="transmembrane region" description="Helical" evidence="19">
    <location>
        <begin position="142"/>
        <end position="167"/>
    </location>
</feature>
<keyword evidence="11 19" id="KW-0460">Magnesium</keyword>
<dbReference type="GO" id="GO:0008818">
    <property type="term" value="F:cobalamin 5'-phosphate synthase activity"/>
    <property type="evidence" value="ECO:0007669"/>
    <property type="project" value="UniProtKB-UniRule"/>
</dbReference>
<feature type="transmembrane region" description="Helical" evidence="19">
    <location>
        <begin position="72"/>
        <end position="89"/>
    </location>
</feature>
<dbReference type="AlphaFoldDB" id="A0A9X2T0S5"/>